<dbReference type="AlphaFoldDB" id="A0A346PQJ5"/>
<keyword evidence="1" id="KW-0233">DNA recombination</keyword>
<feature type="domain" description="Tyr recombinase" evidence="2">
    <location>
        <begin position="15"/>
        <end position="194"/>
    </location>
</feature>
<dbReference type="GeneID" id="37642267"/>
<name>A0A346PQJ5_9EURY</name>
<evidence type="ECO:0000313" key="4">
    <source>
        <dbReference type="Proteomes" id="UP000258613"/>
    </source>
</evidence>
<dbReference type="CDD" id="cd00397">
    <property type="entry name" value="DNA_BRE_C"/>
    <property type="match status" value="1"/>
</dbReference>
<dbReference type="GO" id="GO:0003677">
    <property type="term" value="F:DNA binding"/>
    <property type="evidence" value="ECO:0007669"/>
    <property type="project" value="InterPro"/>
</dbReference>
<keyword evidence="4" id="KW-1185">Reference proteome</keyword>
<dbReference type="Pfam" id="PF00589">
    <property type="entry name" value="Phage_integrase"/>
    <property type="match status" value="1"/>
</dbReference>
<reference evidence="4" key="1">
    <citation type="submission" date="2018-02" db="EMBL/GenBank/DDBJ databases">
        <title>Phenotypic and genomic properties of facultatively anaerobic sulfur-reducing natronoarchaea from hypersaline soda lakes.</title>
        <authorList>
            <person name="Sorokin D.Y."/>
            <person name="Kublanov I.V."/>
            <person name="Roman P."/>
            <person name="Sinninghe Damste J.S."/>
            <person name="Golyshin P.N."/>
            <person name="Rojo D."/>
            <person name="Ciordia S."/>
            <person name="Mena M.D.C."/>
            <person name="Ferrer M."/>
            <person name="Messina E."/>
            <person name="Smedile F."/>
            <person name="La Spada G."/>
            <person name="La Cono V."/>
            <person name="Yakimov M.M."/>
        </authorList>
    </citation>
    <scope>NUCLEOTIDE SEQUENCE [LARGE SCALE GENOMIC DNA]</scope>
    <source>
        <strain evidence="4">AArc-Mg</strain>
    </source>
</reference>
<sequence length="210" mass="24112">MRLESTQGQNQWKVWLIPDEVDALEEVAANRSHKHKVAVQLGTRVGLRAKEYTRIRPCDVHREGDSYFLRVVGKDTTGEHGEGKTRDAYLPERVERELLELQYSEDIDDTEPYFPVTRDRIRQMIHEVAEDVADEIEDGADYPGAADDWRKVSSHDLRRYFAQTCLVRRKMNPRVVMAVGGWSDFHALKPYLNAPTAEVVANEFVEAGLD</sequence>
<dbReference type="KEGG" id="nag:AArcMg_1782"/>
<dbReference type="Gene3D" id="1.10.443.10">
    <property type="entry name" value="Intergrase catalytic core"/>
    <property type="match status" value="1"/>
</dbReference>
<gene>
    <name evidence="3" type="ORF">AArcMg_1782</name>
</gene>
<dbReference type="OrthoDB" id="216982at2157"/>
<dbReference type="GO" id="GO:0015074">
    <property type="term" value="P:DNA integration"/>
    <property type="evidence" value="ECO:0007669"/>
    <property type="project" value="InterPro"/>
</dbReference>
<dbReference type="Proteomes" id="UP000258613">
    <property type="component" value="Chromosome"/>
</dbReference>
<organism evidence="3 4">
    <name type="scientific">Natrarchaeobaculum sulfurireducens</name>
    <dbReference type="NCBI Taxonomy" id="2044521"/>
    <lineage>
        <taxon>Archaea</taxon>
        <taxon>Methanobacteriati</taxon>
        <taxon>Methanobacteriota</taxon>
        <taxon>Stenosarchaea group</taxon>
        <taxon>Halobacteria</taxon>
        <taxon>Halobacteriales</taxon>
        <taxon>Natrialbaceae</taxon>
        <taxon>Natrarchaeobaculum</taxon>
    </lineage>
</organism>
<dbReference type="InterPro" id="IPR011010">
    <property type="entry name" value="DNA_brk_join_enz"/>
</dbReference>
<dbReference type="RefSeq" id="WP_117368484.1">
    <property type="nucleotide sequence ID" value="NZ_CP027033.1"/>
</dbReference>
<evidence type="ECO:0000256" key="1">
    <source>
        <dbReference type="ARBA" id="ARBA00023172"/>
    </source>
</evidence>
<protein>
    <submittedName>
        <fullName evidence="3">Integrase domain-containing protein</fullName>
    </submittedName>
</protein>
<dbReference type="GO" id="GO:0006310">
    <property type="term" value="P:DNA recombination"/>
    <property type="evidence" value="ECO:0007669"/>
    <property type="project" value="UniProtKB-KW"/>
</dbReference>
<evidence type="ECO:0000259" key="2">
    <source>
        <dbReference type="Pfam" id="PF00589"/>
    </source>
</evidence>
<evidence type="ECO:0000313" key="3">
    <source>
        <dbReference type="EMBL" id="AXR81790.1"/>
    </source>
</evidence>
<dbReference type="EMBL" id="CP027033">
    <property type="protein sequence ID" value="AXR81790.1"/>
    <property type="molecule type" value="Genomic_DNA"/>
</dbReference>
<dbReference type="InterPro" id="IPR013762">
    <property type="entry name" value="Integrase-like_cat_sf"/>
</dbReference>
<proteinExistence type="predicted"/>
<dbReference type="SUPFAM" id="SSF56349">
    <property type="entry name" value="DNA breaking-rejoining enzymes"/>
    <property type="match status" value="1"/>
</dbReference>
<dbReference type="InterPro" id="IPR002104">
    <property type="entry name" value="Integrase_catalytic"/>
</dbReference>
<accession>A0A346PQJ5</accession>